<evidence type="ECO:0000256" key="3">
    <source>
        <dbReference type="ARBA" id="ARBA00044493"/>
    </source>
</evidence>
<dbReference type="Proteomes" id="UP001375240">
    <property type="component" value="Unassembled WGS sequence"/>
</dbReference>
<dbReference type="PANTHER" id="PTHR47447">
    <property type="entry name" value="OS03G0856100 PROTEIN"/>
    <property type="match status" value="1"/>
</dbReference>
<evidence type="ECO:0000256" key="5">
    <source>
        <dbReference type="PROSITE-ProRule" id="PRU00708"/>
    </source>
</evidence>
<evidence type="ECO:0000313" key="7">
    <source>
        <dbReference type="EMBL" id="KAK6339120.1"/>
    </source>
</evidence>
<comment type="similarity">
    <text evidence="1">Belongs to the CCM1 family.</text>
</comment>
<evidence type="ECO:0000256" key="4">
    <source>
        <dbReference type="ARBA" id="ARBA00044511"/>
    </source>
</evidence>
<evidence type="ECO:0008006" key="9">
    <source>
        <dbReference type="Google" id="ProtNLM"/>
    </source>
</evidence>
<reference evidence="7 8" key="1">
    <citation type="submission" date="2019-10" db="EMBL/GenBank/DDBJ databases">
        <authorList>
            <person name="Palmer J.M."/>
        </authorList>
    </citation>
    <scope>NUCLEOTIDE SEQUENCE [LARGE SCALE GENOMIC DNA]</scope>
    <source>
        <strain evidence="7 8">TWF696</strain>
    </source>
</reference>
<evidence type="ECO:0000256" key="6">
    <source>
        <dbReference type="SAM" id="MobiDB-lite"/>
    </source>
</evidence>
<dbReference type="AlphaFoldDB" id="A0AAV9UBX7"/>
<name>A0AAV9UBX7_9PEZI</name>
<dbReference type="EMBL" id="JAVHNQ010000009">
    <property type="protein sequence ID" value="KAK6339120.1"/>
    <property type="molecule type" value="Genomic_DNA"/>
</dbReference>
<keyword evidence="8" id="KW-1185">Reference proteome</keyword>
<dbReference type="PROSITE" id="PS51375">
    <property type="entry name" value="PPR"/>
    <property type="match status" value="1"/>
</dbReference>
<keyword evidence="2" id="KW-0677">Repeat</keyword>
<comment type="caution">
    <text evidence="7">The sequence shown here is derived from an EMBL/GenBank/DDBJ whole genome shotgun (WGS) entry which is preliminary data.</text>
</comment>
<dbReference type="Gene3D" id="1.25.40.10">
    <property type="entry name" value="Tetratricopeptide repeat domain"/>
    <property type="match status" value="1"/>
</dbReference>
<dbReference type="Pfam" id="PF13812">
    <property type="entry name" value="PPR_3"/>
    <property type="match status" value="1"/>
</dbReference>
<evidence type="ECO:0000256" key="1">
    <source>
        <dbReference type="ARBA" id="ARBA00006192"/>
    </source>
</evidence>
<dbReference type="PANTHER" id="PTHR47447:SF17">
    <property type="entry name" value="OS12G0638900 PROTEIN"/>
    <property type="match status" value="1"/>
</dbReference>
<organism evidence="7 8">
    <name type="scientific">Orbilia brochopaga</name>
    <dbReference type="NCBI Taxonomy" id="3140254"/>
    <lineage>
        <taxon>Eukaryota</taxon>
        <taxon>Fungi</taxon>
        <taxon>Dikarya</taxon>
        <taxon>Ascomycota</taxon>
        <taxon>Pezizomycotina</taxon>
        <taxon>Orbiliomycetes</taxon>
        <taxon>Orbiliales</taxon>
        <taxon>Orbiliaceae</taxon>
        <taxon>Orbilia</taxon>
    </lineage>
</organism>
<comment type="function">
    <text evidence="3">Regulates mitochondrial small subunit maturation by controlling 15S rRNA 5'-end processing. Localizes to the 5' precursor of the 15S rRNA in a position that is subsequently occupied by mS47 in the mature yeast mtSSU. Uses structure and sequence-specific RNA recognition, binding to a single-stranded region of the precursor and specifically recognizing bases -6 to -1. The exchange of Ccm1 for mS47 is coupled to the irreversible removal of precursor rRNA that is accompanied by conformational changes of the mitoribosomal proteins uS5m and mS26. These conformational changes signal completion of 5'-end rRNA processing through protection of the mature 5'-end of the 15S rRNA and stabilization of mS47. The removal of the 5' precursor together with the dissociation of Ccm1 may be catalyzed by the 5'-3' exoribonuclease Pet127. Involved in the specific removal of group I introns in mitochondrial encoded transcripts.</text>
</comment>
<dbReference type="InterPro" id="IPR002885">
    <property type="entry name" value="PPR_rpt"/>
</dbReference>
<evidence type="ECO:0000256" key="2">
    <source>
        <dbReference type="ARBA" id="ARBA00022737"/>
    </source>
</evidence>
<protein>
    <recommendedName>
        <fullName evidence="9">Pentatricopeptide repeat-containing protein</fullName>
    </recommendedName>
</protein>
<feature type="repeat" description="PPR" evidence="5">
    <location>
        <begin position="562"/>
        <end position="596"/>
    </location>
</feature>
<dbReference type="InterPro" id="IPR011990">
    <property type="entry name" value="TPR-like_helical_dom_sf"/>
</dbReference>
<feature type="region of interest" description="Disordered" evidence="6">
    <location>
        <begin position="71"/>
        <end position="91"/>
    </location>
</feature>
<gene>
    <name evidence="7" type="ORF">TWF696_009901</name>
</gene>
<proteinExistence type="inferred from homology"/>
<accession>A0AAV9UBX7</accession>
<sequence length="658" mass="74297">MSAALSRTRLGTLPVSRCRLSRFADLHSASFKTLVPHPIPPDNLELNRRYNAAQEAPESVKPMALHPYRTNFSPKPTVKQPRPWRPNHLAPRMSLDPPCNLRERIRHRIEKHQKHLCISLLSSGHSPVAIAGEWRRVSDVARLSLVGSYLTSRRHDRVLLRTLQGYILSTGSSRRPPRINLKVSWMILIGCIDSMHKIYRLNRLSKRALQSRASRICDILISMSRLKLGFGIDPVVLGVNRVKFLLTLLTPESILELYQTLMLSKSNIPRTLLLSILDTLTKAGLFVQAIQIFQKISLLSPSSQRSWLIQTWQLRRLFQQLYQTGIPIHQSDMLTFLSSIGPIDPLIYKTFLYAAARDGDILQVRRLGREYEAKTGMDLPLDVISATFNLYRRLGDTIGLRSVYEEAEARSLQPLTNVFFVTAVLQAEAQKPNSDYWQLCGIFRRFFNPSLLTLLHLPITGNDGMVQSAEKMLEPSISTLAIMLFSYLRTVGAAEGSMHAFNVYTRYLELLQENADQPQFQTASEHFLAVVVGGVGRYKSNLGVALGIVQDMIELPHLPAPTGVTWDSLLRASIVHRDVDISERIWEAMLEHGVSPTLSTYNSMIVLYTSTGAGDKARILRTRMEQAGWSMAMPLQRGTLEIFQDEIQASKQKGTSKL</sequence>
<evidence type="ECO:0000313" key="8">
    <source>
        <dbReference type="Proteomes" id="UP001375240"/>
    </source>
</evidence>
<comment type="subunit">
    <text evidence="4">Binds to mitochondrial small subunit 15S rRNA.</text>
</comment>